<dbReference type="Gene3D" id="2.60.40.60">
    <property type="entry name" value="Cadherins"/>
    <property type="match status" value="1"/>
</dbReference>
<dbReference type="PROSITE" id="PS51257">
    <property type="entry name" value="PROKAR_LIPOPROTEIN"/>
    <property type="match status" value="1"/>
</dbReference>
<name>A0A6L9EER6_9FLAO</name>
<feature type="chain" id="PRO_5027101243" description="Cadherin domain-containing protein" evidence="1">
    <location>
        <begin position="23"/>
        <end position="319"/>
    </location>
</feature>
<evidence type="ECO:0000313" key="3">
    <source>
        <dbReference type="Proteomes" id="UP000475249"/>
    </source>
</evidence>
<dbReference type="EMBL" id="WXYO01000006">
    <property type="protein sequence ID" value="NAS13161.1"/>
    <property type="molecule type" value="Genomic_DNA"/>
</dbReference>
<dbReference type="Proteomes" id="UP000475249">
    <property type="component" value="Unassembled WGS sequence"/>
</dbReference>
<dbReference type="AlphaFoldDB" id="A0A6L9EER6"/>
<evidence type="ECO:0008006" key="4">
    <source>
        <dbReference type="Google" id="ProtNLM"/>
    </source>
</evidence>
<comment type="caution">
    <text evidence="2">The sequence shown here is derived from an EMBL/GenBank/DDBJ whole genome shotgun (WGS) entry which is preliminary data.</text>
</comment>
<proteinExistence type="predicted"/>
<keyword evidence="1" id="KW-0732">Signal</keyword>
<dbReference type="SUPFAM" id="SSF49313">
    <property type="entry name" value="Cadherin-like"/>
    <property type="match status" value="1"/>
</dbReference>
<reference evidence="2 3" key="1">
    <citation type="submission" date="2020-01" db="EMBL/GenBank/DDBJ databases">
        <title>Bacteria diversity of Porities sp.</title>
        <authorList>
            <person name="Wang G."/>
        </authorList>
    </citation>
    <scope>NUCLEOTIDE SEQUENCE [LARGE SCALE GENOMIC DNA]</scope>
    <source>
        <strain evidence="2 3">R33</strain>
    </source>
</reference>
<evidence type="ECO:0000313" key="2">
    <source>
        <dbReference type="EMBL" id="NAS13161.1"/>
    </source>
</evidence>
<dbReference type="RefSeq" id="WP_161436202.1">
    <property type="nucleotide sequence ID" value="NZ_WXYO01000006.1"/>
</dbReference>
<dbReference type="GO" id="GO:0016020">
    <property type="term" value="C:membrane"/>
    <property type="evidence" value="ECO:0007669"/>
    <property type="project" value="InterPro"/>
</dbReference>
<keyword evidence="3" id="KW-1185">Reference proteome</keyword>
<evidence type="ECO:0000256" key="1">
    <source>
        <dbReference type="SAM" id="SignalP"/>
    </source>
</evidence>
<dbReference type="CDD" id="cd11304">
    <property type="entry name" value="Cadherin_repeat"/>
    <property type="match status" value="1"/>
</dbReference>
<protein>
    <recommendedName>
        <fullName evidence="4">Cadherin domain-containing protein</fullName>
    </recommendedName>
</protein>
<sequence length="319" mass="34999">MKTPYYLKIVLLLILAATSCSKDSKQGFSVADLQVSLEENPSDGQLIASLVPGNTEGLEFSIVNQSPENAFLLNANTGEIRVNEASLFDFETNPELTLTAFVSDGIKDETARVTVNLDNMDDIFHFLSASKQTYLEADAGNWIEITQEEYDALEAGLNKVSFVGPGRSSYAFSSTLNYSYTAAGFTSVRHEERHQVVNNGYIFAFKYMNGTGFGWIPGHQVKQADGNPLNPLTDLGNPLPFHRLGDVSYFVLKGNNTPASTSGPGYIGFYSTAPVAYWDGTGAYMGEGNLSQINPPDNSQEVRFNLQYEALISTQKQWD</sequence>
<dbReference type="GO" id="GO:0005509">
    <property type="term" value="F:calcium ion binding"/>
    <property type="evidence" value="ECO:0007669"/>
    <property type="project" value="InterPro"/>
</dbReference>
<gene>
    <name evidence="2" type="ORF">GTQ38_14185</name>
</gene>
<dbReference type="InterPro" id="IPR015919">
    <property type="entry name" value="Cadherin-like_sf"/>
</dbReference>
<accession>A0A6L9EER6</accession>
<feature type="signal peptide" evidence="1">
    <location>
        <begin position="1"/>
        <end position="22"/>
    </location>
</feature>
<organism evidence="2 3">
    <name type="scientific">Poritiphilus flavus</name>
    <dbReference type="NCBI Taxonomy" id="2697053"/>
    <lineage>
        <taxon>Bacteria</taxon>
        <taxon>Pseudomonadati</taxon>
        <taxon>Bacteroidota</taxon>
        <taxon>Flavobacteriia</taxon>
        <taxon>Flavobacteriales</taxon>
        <taxon>Flavobacteriaceae</taxon>
        <taxon>Poritiphilus</taxon>
    </lineage>
</organism>